<protein>
    <recommendedName>
        <fullName evidence="13">Cation-transporting ATPase</fullName>
        <ecNumber evidence="13">7.2.2.-</ecNumber>
    </recommendedName>
</protein>
<dbReference type="Gene3D" id="3.40.1110.10">
    <property type="entry name" value="Calcium-transporting ATPase, cytoplasmic domain N"/>
    <property type="match status" value="1"/>
</dbReference>
<keyword evidence="11 13" id="KW-1133">Transmembrane helix</keyword>
<keyword evidence="17" id="KW-1185">Reference proteome</keyword>
<feature type="transmembrane region" description="Helical" evidence="13">
    <location>
        <begin position="917"/>
        <end position="936"/>
    </location>
</feature>
<dbReference type="FunFam" id="1.20.1110.10:FF:000023">
    <property type="entry name" value="Cation-transporting ATPase"/>
    <property type="match status" value="1"/>
</dbReference>
<dbReference type="GO" id="GO:0016887">
    <property type="term" value="F:ATP hydrolysis activity"/>
    <property type="evidence" value="ECO:0007669"/>
    <property type="project" value="InterPro"/>
</dbReference>
<dbReference type="Gene3D" id="3.40.50.1000">
    <property type="entry name" value="HAD superfamily/HAD-like"/>
    <property type="match status" value="1"/>
</dbReference>
<dbReference type="GO" id="GO:0006874">
    <property type="term" value="P:intracellular calcium ion homeostasis"/>
    <property type="evidence" value="ECO:0007669"/>
    <property type="project" value="TreeGrafter"/>
</dbReference>
<evidence type="ECO:0000256" key="9">
    <source>
        <dbReference type="ARBA" id="ARBA00022842"/>
    </source>
</evidence>
<evidence type="ECO:0000256" key="2">
    <source>
        <dbReference type="ARBA" id="ARBA00006000"/>
    </source>
</evidence>
<dbReference type="Gene3D" id="2.70.150.10">
    <property type="entry name" value="Calcium-transporting ATPase, cytoplasmic transduction domain A"/>
    <property type="match status" value="1"/>
</dbReference>
<dbReference type="InterPro" id="IPR001757">
    <property type="entry name" value="P_typ_ATPase"/>
</dbReference>
<evidence type="ECO:0000313" key="16">
    <source>
        <dbReference type="EMBL" id="KAK3088339.1"/>
    </source>
</evidence>
<comment type="subcellular location">
    <subcellularLocation>
        <location evidence="1">Late endosome membrane</location>
        <topology evidence="1">Multi-pass membrane protein</topology>
    </subcellularLocation>
    <subcellularLocation>
        <location evidence="13">Membrane</location>
        <topology evidence="13">Multi-pass membrane protein</topology>
    </subcellularLocation>
</comment>
<dbReference type="Proteomes" id="UP001186944">
    <property type="component" value="Unassembled WGS sequence"/>
</dbReference>
<dbReference type="PROSITE" id="PS00154">
    <property type="entry name" value="ATPASE_E1_E2"/>
    <property type="match status" value="1"/>
</dbReference>
<dbReference type="InterPro" id="IPR018303">
    <property type="entry name" value="ATPase_P-typ_P_site"/>
</dbReference>
<dbReference type="GO" id="GO:0019829">
    <property type="term" value="F:ATPase-coupled monoatomic cation transmembrane transporter activity"/>
    <property type="evidence" value="ECO:0007669"/>
    <property type="project" value="UniProtKB-UniRule"/>
</dbReference>
<feature type="transmembrane region" description="Helical" evidence="13">
    <location>
        <begin position="258"/>
        <end position="278"/>
    </location>
</feature>
<dbReference type="NCBIfam" id="TIGR01657">
    <property type="entry name" value="P-ATPase-V"/>
    <property type="match status" value="1"/>
</dbReference>
<dbReference type="GO" id="GO:0015203">
    <property type="term" value="F:polyamine transmembrane transporter activity"/>
    <property type="evidence" value="ECO:0007669"/>
    <property type="project" value="TreeGrafter"/>
</dbReference>
<evidence type="ECO:0000256" key="10">
    <source>
        <dbReference type="ARBA" id="ARBA00022967"/>
    </source>
</evidence>
<feature type="region of interest" description="Disordered" evidence="14">
    <location>
        <begin position="1070"/>
        <end position="1130"/>
    </location>
</feature>
<dbReference type="SFLD" id="SFLDF00027">
    <property type="entry name" value="p-type_atpase"/>
    <property type="match status" value="1"/>
</dbReference>
<evidence type="ECO:0000256" key="14">
    <source>
        <dbReference type="SAM" id="MobiDB-lite"/>
    </source>
</evidence>
<dbReference type="InterPro" id="IPR006544">
    <property type="entry name" value="P-type_TPase_V"/>
</dbReference>
<proteinExistence type="inferred from homology"/>
<dbReference type="Pfam" id="PF13246">
    <property type="entry name" value="Cation_ATPase"/>
    <property type="match status" value="1"/>
</dbReference>
<dbReference type="SFLD" id="SFLDG00002">
    <property type="entry name" value="C1.7:_P-type_atpase_like"/>
    <property type="match status" value="1"/>
</dbReference>
<feature type="transmembrane region" description="Helical" evidence="13">
    <location>
        <begin position="807"/>
        <end position="825"/>
    </location>
</feature>
<dbReference type="InterPro" id="IPR036412">
    <property type="entry name" value="HAD-like_sf"/>
</dbReference>
<evidence type="ECO:0000256" key="4">
    <source>
        <dbReference type="ARBA" id="ARBA00022692"/>
    </source>
</evidence>
<dbReference type="GO" id="GO:0031902">
    <property type="term" value="C:late endosome membrane"/>
    <property type="evidence" value="ECO:0007669"/>
    <property type="project" value="UniProtKB-SubCell"/>
</dbReference>
<dbReference type="PANTHER" id="PTHR45630:SF8">
    <property type="entry name" value="CATION-TRANSPORTING ATPASE"/>
    <property type="match status" value="1"/>
</dbReference>
<feature type="transmembrane region" description="Helical" evidence="13">
    <location>
        <begin position="884"/>
        <end position="905"/>
    </location>
</feature>
<dbReference type="GO" id="GO:0046872">
    <property type="term" value="F:metal ion binding"/>
    <property type="evidence" value="ECO:0007669"/>
    <property type="project" value="UniProtKB-UniRule"/>
</dbReference>
<evidence type="ECO:0000256" key="7">
    <source>
        <dbReference type="ARBA" id="ARBA00022753"/>
    </source>
</evidence>
<keyword evidence="9 13" id="KW-0460">Magnesium</keyword>
<feature type="transmembrane region" description="Helical" evidence="13">
    <location>
        <begin position="774"/>
        <end position="795"/>
    </location>
</feature>
<evidence type="ECO:0000256" key="5">
    <source>
        <dbReference type="ARBA" id="ARBA00022723"/>
    </source>
</evidence>
<dbReference type="Pfam" id="PF12409">
    <property type="entry name" value="P5-ATPase"/>
    <property type="match status" value="1"/>
</dbReference>
<dbReference type="InterPro" id="IPR023299">
    <property type="entry name" value="ATPase_P-typ_cyto_dom_N"/>
</dbReference>
<dbReference type="FunFam" id="3.40.50.1000:FF:000045">
    <property type="entry name" value="Cation-transporting ATPase"/>
    <property type="match status" value="1"/>
</dbReference>
<name>A0AA88XLZ4_PINIB</name>
<evidence type="ECO:0000256" key="1">
    <source>
        <dbReference type="ARBA" id="ARBA00004107"/>
    </source>
</evidence>
<gene>
    <name evidence="16" type="ORF">FSP39_017880</name>
</gene>
<evidence type="ECO:0000256" key="13">
    <source>
        <dbReference type="RuleBase" id="RU362082"/>
    </source>
</evidence>
<dbReference type="InterPro" id="IPR023298">
    <property type="entry name" value="ATPase_P-typ_TM_dom_sf"/>
</dbReference>
<feature type="transmembrane region" description="Helical" evidence="13">
    <location>
        <begin position="837"/>
        <end position="864"/>
    </location>
</feature>
<feature type="compositionally biased region" description="Basic and acidic residues" evidence="14">
    <location>
        <begin position="1088"/>
        <end position="1101"/>
    </location>
</feature>
<evidence type="ECO:0000313" key="17">
    <source>
        <dbReference type="Proteomes" id="UP001186944"/>
    </source>
</evidence>
<evidence type="ECO:0000256" key="11">
    <source>
        <dbReference type="ARBA" id="ARBA00022989"/>
    </source>
</evidence>
<evidence type="ECO:0000256" key="6">
    <source>
        <dbReference type="ARBA" id="ARBA00022741"/>
    </source>
</evidence>
<keyword evidence="5 13" id="KW-0479">Metal-binding</keyword>
<evidence type="ECO:0000256" key="3">
    <source>
        <dbReference type="ARBA" id="ARBA00022553"/>
    </source>
</evidence>
<keyword evidence="6 13" id="KW-0547">Nucleotide-binding</keyword>
<accession>A0AA88XLZ4</accession>
<dbReference type="EC" id="7.2.2.-" evidence="13"/>
<evidence type="ECO:0000259" key="15">
    <source>
        <dbReference type="Pfam" id="PF12409"/>
    </source>
</evidence>
<dbReference type="SFLD" id="SFLDS00003">
    <property type="entry name" value="Haloacid_Dehalogenase"/>
    <property type="match status" value="1"/>
</dbReference>
<reference evidence="16" key="1">
    <citation type="submission" date="2019-08" db="EMBL/GenBank/DDBJ databases">
        <title>The improved chromosome-level genome for the pearl oyster Pinctada fucata martensii using PacBio sequencing and Hi-C.</title>
        <authorList>
            <person name="Zheng Z."/>
        </authorList>
    </citation>
    <scope>NUCLEOTIDE SEQUENCE</scope>
    <source>
        <strain evidence="16">ZZ-2019</strain>
        <tissue evidence="16">Adductor muscle</tissue>
    </source>
</reference>
<dbReference type="InterPro" id="IPR023214">
    <property type="entry name" value="HAD_sf"/>
</dbReference>
<dbReference type="PANTHER" id="PTHR45630">
    <property type="entry name" value="CATION-TRANSPORTING ATPASE-RELATED"/>
    <property type="match status" value="1"/>
</dbReference>
<feature type="domain" description="P5B-type ATPase N-terminal" evidence="15">
    <location>
        <begin position="12"/>
        <end position="94"/>
    </location>
</feature>
<evidence type="ECO:0000256" key="8">
    <source>
        <dbReference type="ARBA" id="ARBA00022840"/>
    </source>
</evidence>
<feature type="transmembrane region" description="Helical" evidence="13">
    <location>
        <begin position="298"/>
        <end position="317"/>
    </location>
</feature>
<keyword evidence="12 13" id="KW-0472">Membrane</keyword>
<keyword evidence="7" id="KW-0967">Endosome</keyword>
<feature type="transmembrane region" description="Helical" evidence="13">
    <location>
        <begin position="956"/>
        <end position="974"/>
    </location>
</feature>
<dbReference type="EMBL" id="VSWD01000011">
    <property type="protein sequence ID" value="KAK3088339.1"/>
    <property type="molecule type" value="Genomic_DNA"/>
</dbReference>
<comment type="similarity">
    <text evidence="2 13">Belongs to the cation transport ATPase (P-type) (TC 3.A.3) family. Type V subfamily.</text>
</comment>
<dbReference type="SUPFAM" id="SSF81660">
    <property type="entry name" value="Metal cation-transporting ATPase, ATP-binding domain N"/>
    <property type="match status" value="1"/>
</dbReference>
<dbReference type="NCBIfam" id="TIGR01494">
    <property type="entry name" value="ATPase_P-type"/>
    <property type="match status" value="2"/>
</dbReference>
<keyword evidence="8 13" id="KW-0067">ATP-binding</keyword>
<dbReference type="FunFam" id="3.40.1110.10:FF:000026">
    <property type="entry name" value="Cation-transporting ATPase"/>
    <property type="match status" value="1"/>
</dbReference>
<dbReference type="InterPro" id="IPR047819">
    <property type="entry name" value="P5A-ATPase_N"/>
</dbReference>
<comment type="caution">
    <text evidence="16">The sequence shown here is derived from an EMBL/GenBank/DDBJ whole genome shotgun (WGS) entry which is preliminary data.</text>
</comment>
<dbReference type="InterPro" id="IPR044492">
    <property type="entry name" value="P_typ_ATPase_HD_dom"/>
</dbReference>
<feature type="transmembrane region" description="Helical" evidence="13">
    <location>
        <begin position="29"/>
        <end position="49"/>
    </location>
</feature>
<dbReference type="PRINTS" id="PR00119">
    <property type="entry name" value="CATATPASE"/>
</dbReference>
<dbReference type="SUPFAM" id="SSF56784">
    <property type="entry name" value="HAD-like"/>
    <property type="match status" value="1"/>
</dbReference>
<keyword evidence="10 13" id="KW-1278">Translocase</keyword>
<dbReference type="SUPFAM" id="SSF81665">
    <property type="entry name" value="Calcium ATPase, transmembrane domain M"/>
    <property type="match status" value="1"/>
</dbReference>
<comment type="catalytic activity">
    <reaction evidence="13">
        <text>ATP + H2O = ADP + phosphate + H(+)</text>
        <dbReference type="Rhea" id="RHEA:13065"/>
        <dbReference type="ChEBI" id="CHEBI:15377"/>
        <dbReference type="ChEBI" id="CHEBI:15378"/>
        <dbReference type="ChEBI" id="CHEBI:30616"/>
        <dbReference type="ChEBI" id="CHEBI:43474"/>
        <dbReference type="ChEBI" id="CHEBI:456216"/>
    </reaction>
</comment>
<keyword evidence="3" id="KW-0597">Phosphoprotein</keyword>
<keyword evidence="4 13" id="KW-0812">Transmembrane</keyword>
<dbReference type="AlphaFoldDB" id="A0AA88XLZ4"/>
<dbReference type="GO" id="GO:0005524">
    <property type="term" value="F:ATP binding"/>
    <property type="evidence" value="ECO:0007669"/>
    <property type="project" value="UniProtKB-UniRule"/>
</dbReference>
<sequence>MKKDREYLNPGQDDQMEIYGYCNSTWRKVLVWFFIIITVGIVRLFFFWLPHLYVKATHRKCSLAEATTVILRDQYEQWFVSEVKISTGTQKQSKPGTWHMRRAGNVNEKALAHERQLCLYTPKGDENALDCTGLAREIQLQWEGQQREGARDPYHVQTLYVINHAPFTRGSQGESVPVTKTPLPNPKTSRNMEDIFYNIKEHSRHTLFCGTHVLQTRYYGSQKVKAVVVRTGFATAKGELVRSILYPKPVDFKFNRDTYIFVVSLALIALIGFIYTIVLMVDAGDPAGDIILRSCDLITIAVPPALPAALTIGIVFAQRRLKMGSIFCISPRSINVSGTLNAVCFDKTGTLTEDGLDMHSVVPAHDRKFDEEIFDMSSIDRGPVLTAMAACHSLTIIDGQLTGDPLELIMFEATGWTLEEPGEEESSNFDSIVPTIVRPSVPRATSFDEEYKPVSEEVGIMRQFTFTSSLQRMSVIIRKLGAPNFELYCKGAPEMIASLSKQETDNFHETLMAYTQHGYRVLALGYRSLPAKIKYAKIQRIQREQVERALTFLGFLVMENRLKPETTPVIKNLKESNIRTIMVTGDNMLTALSVARECGMVNPQDNIVLVQAFPGVENKSGPWLEYMFTDDEGKKRTQMSSVADVMQEKDTRLDIETADPYFHFAMDGKSWSVVRQHFPGILQKICVRGTVFARMSPDQKAQLVEELQDLGYYVGMCGDGANDCGALKTAHAGISLSEAEASVASPFTSKTPNIECVPTLIREGRAALVTSFGIFKYMALYSLTQFVSVCMLYWIFNNLTDPEFLYIDLFLLTSLSVTFGFTAAYPKLTREPPLVNLFSISPILSLIVHVAICIGPQVFCYFNVKDQPWFVPYVENEDDDYTSYENMAVFTVSMYQYITLAIVFSKGKPFRKTIFSNYLFLANILICLAASLWLTIYPTDPIAEFMEIRPAPSIEYRFLYVGIAAANFILAYLAEEFIIESHFVKETLQCWLEDIFSNSLYQYEILENEISSTKTWPPVSSHESLADVFIRMDSHQVRDFDQSSLLSSLLDSASETQSIRSLRSLEIHHHSTEVSTSNQTDGDTVGHTTDDSRDITQESDRQFVSQESQERLIRDNEDNEDGVENRGFNG</sequence>
<evidence type="ECO:0000256" key="12">
    <source>
        <dbReference type="ARBA" id="ARBA00023136"/>
    </source>
</evidence>
<organism evidence="16 17">
    <name type="scientific">Pinctada imbricata</name>
    <name type="common">Atlantic pearl-oyster</name>
    <name type="synonym">Pinctada martensii</name>
    <dbReference type="NCBI Taxonomy" id="66713"/>
    <lineage>
        <taxon>Eukaryota</taxon>
        <taxon>Metazoa</taxon>
        <taxon>Spiralia</taxon>
        <taxon>Lophotrochozoa</taxon>
        <taxon>Mollusca</taxon>
        <taxon>Bivalvia</taxon>
        <taxon>Autobranchia</taxon>
        <taxon>Pteriomorphia</taxon>
        <taxon>Pterioida</taxon>
        <taxon>Pterioidea</taxon>
        <taxon>Pteriidae</taxon>
        <taxon>Pinctada</taxon>
    </lineage>
</organism>
<dbReference type="GO" id="GO:0140358">
    <property type="term" value="F:P-type transmembrane transporter activity"/>
    <property type="evidence" value="ECO:0007669"/>
    <property type="project" value="InterPro"/>
</dbReference>